<keyword evidence="2" id="KW-1185">Reference proteome</keyword>
<accession>A0A8X6NJ97</accession>
<dbReference type="AlphaFoldDB" id="A0A8X6NJ97"/>
<evidence type="ECO:0000313" key="2">
    <source>
        <dbReference type="Proteomes" id="UP000887013"/>
    </source>
</evidence>
<dbReference type="Proteomes" id="UP000887013">
    <property type="component" value="Unassembled WGS sequence"/>
</dbReference>
<name>A0A8X6NJ97_NEPPI</name>
<gene>
    <name evidence="1" type="ORF">NPIL_265941</name>
</gene>
<protein>
    <submittedName>
        <fullName evidence="1">Uncharacterized protein</fullName>
    </submittedName>
</protein>
<evidence type="ECO:0000313" key="1">
    <source>
        <dbReference type="EMBL" id="GFT18108.1"/>
    </source>
</evidence>
<comment type="caution">
    <text evidence="1">The sequence shown here is derived from an EMBL/GenBank/DDBJ whole genome shotgun (WGS) entry which is preliminary data.</text>
</comment>
<proteinExistence type="predicted"/>
<reference evidence="1" key="1">
    <citation type="submission" date="2020-08" db="EMBL/GenBank/DDBJ databases">
        <title>Multicomponent nature underlies the extraordinary mechanical properties of spider dragline silk.</title>
        <authorList>
            <person name="Kono N."/>
            <person name="Nakamura H."/>
            <person name="Mori M."/>
            <person name="Yoshida Y."/>
            <person name="Ohtoshi R."/>
            <person name="Malay A.D."/>
            <person name="Moran D.A.P."/>
            <person name="Tomita M."/>
            <person name="Numata K."/>
            <person name="Arakawa K."/>
        </authorList>
    </citation>
    <scope>NUCLEOTIDE SEQUENCE</scope>
</reference>
<dbReference type="EMBL" id="BMAW01010273">
    <property type="protein sequence ID" value="GFT18108.1"/>
    <property type="molecule type" value="Genomic_DNA"/>
</dbReference>
<organism evidence="1 2">
    <name type="scientific">Nephila pilipes</name>
    <name type="common">Giant wood spider</name>
    <name type="synonym">Nephila maculata</name>
    <dbReference type="NCBI Taxonomy" id="299642"/>
    <lineage>
        <taxon>Eukaryota</taxon>
        <taxon>Metazoa</taxon>
        <taxon>Ecdysozoa</taxon>
        <taxon>Arthropoda</taxon>
        <taxon>Chelicerata</taxon>
        <taxon>Arachnida</taxon>
        <taxon>Araneae</taxon>
        <taxon>Araneomorphae</taxon>
        <taxon>Entelegynae</taxon>
        <taxon>Araneoidea</taxon>
        <taxon>Nephilidae</taxon>
        <taxon>Nephila</taxon>
    </lineage>
</organism>
<sequence>MESEDKRAPWRRSDHFRNLNGHQKKRMRYRYSGNVQKVRYDKMQKPIAAKRFKYLIKKECSFISWCISFITGGIEKVKKGSTEYFQLPPSRFLVEEDHYSVQSEPFSFSSSPSFGMEAKAKASVILNLAEMDTLPPINVLACDGFKLTPTVEKQTAKNISNLFSEGDFVRHYLTETNTTHESGCEQ</sequence>